<keyword evidence="6 12" id="KW-0418">Kinase</keyword>
<dbReference type="AlphaFoldDB" id="A0A4P8XPB2"/>
<dbReference type="PROSITE" id="PS50146">
    <property type="entry name" value="DAGK"/>
    <property type="match status" value="1"/>
</dbReference>
<keyword evidence="8" id="KW-0443">Lipid metabolism</keyword>
<proteinExistence type="inferred from homology"/>
<keyword evidence="10" id="KW-1208">Phospholipid metabolism</keyword>
<keyword evidence="4" id="KW-0808">Transferase</keyword>
<gene>
    <name evidence="12" type="ORF">E6C60_3967</name>
</gene>
<evidence type="ECO:0000256" key="4">
    <source>
        <dbReference type="ARBA" id="ARBA00022679"/>
    </source>
</evidence>
<keyword evidence="5" id="KW-0547">Nucleotide-binding</keyword>
<keyword evidence="9" id="KW-0594">Phospholipid biosynthesis</keyword>
<dbReference type="SMART" id="SM00046">
    <property type="entry name" value="DAGKc"/>
    <property type="match status" value="1"/>
</dbReference>
<dbReference type="GO" id="GO:0005886">
    <property type="term" value="C:plasma membrane"/>
    <property type="evidence" value="ECO:0007669"/>
    <property type="project" value="TreeGrafter"/>
</dbReference>
<dbReference type="Pfam" id="PF19279">
    <property type="entry name" value="YegS_C"/>
    <property type="match status" value="1"/>
</dbReference>
<dbReference type="InterPro" id="IPR016064">
    <property type="entry name" value="NAD/diacylglycerol_kinase_sf"/>
</dbReference>
<dbReference type="OrthoDB" id="142078at2"/>
<protein>
    <submittedName>
        <fullName evidence="12">Diacylglycerol kinase catalytic subunit</fullName>
    </submittedName>
</protein>
<dbReference type="PANTHER" id="PTHR12358:SF107">
    <property type="entry name" value="LIPID KINASE BMRU-RELATED"/>
    <property type="match status" value="1"/>
</dbReference>
<dbReference type="NCBIfam" id="TIGR00147">
    <property type="entry name" value="YegS/Rv2252/BmrU family lipid kinase"/>
    <property type="match status" value="1"/>
</dbReference>
<evidence type="ECO:0000256" key="6">
    <source>
        <dbReference type="ARBA" id="ARBA00022777"/>
    </source>
</evidence>
<evidence type="ECO:0000256" key="3">
    <source>
        <dbReference type="ARBA" id="ARBA00022516"/>
    </source>
</evidence>
<evidence type="ECO:0000256" key="9">
    <source>
        <dbReference type="ARBA" id="ARBA00023209"/>
    </source>
</evidence>
<dbReference type="SUPFAM" id="SSF111331">
    <property type="entry name" value="NAD kinase/diacylglycerol kinase-like"/>
    <property type="match status" value="1"/>
</dbReference>
<dbReference type="KEGG" id="palo:E6C60_3967"/>
<dbReference type="Pfam" id="PF00781">
    <property type="entry name" value="DAGK_cat"/>
    <property type="match status" value="1"/>
</dbReference>
<dbReference type="InterPro" id="IPR005218">
    <property type="entry name" value="Diacylglycerol/lipid_kinase"/>
</dbReference>
<evidence type="ECO:0000256" key="8">
    <source>
        <dbReference type="ARBA" id="ARBA00023098"/>
    </source>
</evidence>
<sequence>MYNRAMLIYNGKAGQQDWAGLLGSVSAILAPAVRELLLYQTLKPGDGEQVCKERGEEFDLVFIMGGDGTVHECINGLARLQAPPLIGILPAGTCNDFARSLNLPPDPLLAAQQLLQGRRRYVDLGVAGDRVFTNFYGIGLITEASDNISSGLKGALGKISYFISTLQTVRSAEPFRYRLEWEGGTLEDEAVMIYVSNGRFLGTQPLPFPNNALEDGKLDVMVIREAGLPLLKELLSRKNQEEWRPGDESISYFQATRVALSTAKPMKADMDGEKYLDTPAKLQVSSQALQFLTG</sequence>
<dbReference type="GO" id="GO:0004143">
    <property type="term" value="F:ATP-dependent diacylglycerol kinase activity"/>
    <property type="evidence" value="ECO:0007669"/>
    <property type="project" value="TreeGrafter"/>
</dbReference>
<evidence type="ECO:0000313" key="13">
    <source>
        <dbReference type="Proteomes" id="UP000300879"/>
    </source>
</evidence>
<dbReference type="RefSeq" id="WP_138227345.1">
    <property type="nucleotide sequence ID" value="NZ_CP040396.1"/>
</dbReference>
<reference evidence="12 13" key="1">
    <citation type="submission" date="2019-05" db="EMBL/GenBank/DDBJ databases">
        <authorList>
            <person name="Chen C."/>
        </authorList>
    </citation>
    <scope>NUCLEOTIDE SEQUENCE [LARGE SCALE GENOMIC DNA]</scope>
    <source>
        <strain evidence="12 13">HB172198</strain>
    </source>
</reference>
<dbReference type="InterPro" id="IPR001206">
    <property type="entry name" value="Diacylglycerol_kinase_cat_dom"/>
</dbReference>
<accession>A0A4P8XPB2</accession>
<organism evidence="12 13">
    <name type="scientific">Paenibacillus algicola</name>
    <dbReference type="NCBI Taxonomy" id="2565926"/>
    <lineage>
        <taxon>Bacteria</taxon>
        <taxon>Bacillati</taxon>
        <taxon>Bacillota</taxon>
        <taxon>Bacilli</taxon>
        <taxon>Bacillales</taxon>
        <taxon>Paenibacillaceae</taxon>
        <taxon>Paenibacillus</taxon>
    </lineage>
</organism>
<keyword evidence="7" id="KW-0067">ATP-binding</keyword>
<dbReference type="InterPro" id="IPR045540">
    <property type="entry name" value="YegS/DAGK_C"/>
</dbReference>
<evidence type="ECO:0000259" key="11">
    <source>
        <dbReference type="PROSITE" id="PS50146"/>
    </source>
</evidence>
<dbReference type="PANTHER" id="PTHR12358">
    <property type="entry name" value="SPHINGOSINE KINASE"/>
    <property type="match status" value="1"/>
</dbReference>
<dbReference type="EMBL" id="CP040396">
    <property type="protein sequence ID" value="QCT04672.1"/>
    <property type="molecule type" value="Genomic_DNA"/>
</dbReference>
<dbReference type="Proteomes" id="UP000300879">
    <property type="component" value="Chromosome"/>
</dbReference>
<dbReference type="InterPro" id="IPR017438">
    <property type="entry name" value="ATP-NAD_kinase_N"/>
</dbReference>
<keyword evidence="3" id="KW-0444">Lipid biosynthesis</keyword>
<name>A0A4P8XPB2_9BACL</name>
<evidence type="ECO:0000313" key="12">
    <source>
        <dbReference type="EMBL" id="QCT04672.1"/>
    </source>
</evidence>
<keyword evidence="13" id="KW-1185">Reference proteome</keyword>
<evidence type="ECO:0000256" key="2">
    <source>
        <dbReference type="ARBA" id="ARBA00005983"/>
    </source>
</evidence>
<evidence type="ECO:0000256" key="1">
    <source>
        <dbReference type="ARBA" id="ARBA00001946"/>
    </source>
</evidence>
<comment type="similarity">
    <text evidence="2">Belongs to the diacylglycerol/lipid kinase family.</text>
</comment>
<dbReference type="GO" id="GO:0008654">
    <property type="term" value="P:phospholipid biosynthetic process"/>
    <property type="evidence" value="ECO:0007669"/>
    <property type="project" value="UniProtKB-KW"/>
</dbReference>
<evidence type="ECO:0000256" key="7">
    <source>
        <dbReference type="ARBA" id="ARBA00022840"/>
    </source>
</evidence>
<dbReference type="InterPro" id="IPR050187">
    <property type="entry name" value="Lipid_Phosphate_FormReg"/>
</dbReference>
<evidence type="ECO:0000256" key="5">
    <source>
        <dbReference type="ARBA" id="ARBA00022741"/>
    </source>
</evidence>
<dbReference type="Gene3D" id="2.60.200.40">
    <property type="match status" value="1"/>
</dbReference>
<dbReference type="Gene3D" id="3.40.50.10330">
    <property type="entry name" value="Probable inorganic polyphosphate/atp-NAD kinase, domain 1"/>
    <property type="match status" value="1"/>
</dbReference>
<dbReference type="GO" id="GO:0005524">
    <property type="term" value="F:ATP binding"/>
    <property type="evidence" value="ECO:0007669"/>
    <property type="project" value="UniProtKB-KW"/>
</dbReference>
<feature type="domain" description="DAGKc" evidence="11">
    <location>
        <begin position="1"/>
        <end position="131"/>
    </location>
</feature>
<comment type="cofactor">
    <cofactor evidence="1">
        <name>Mg(2+)</name>
        <dbReference type="ChEBI" id="CHEBI:18420"/>
    </cofactor>
</comment>
<evidence type="ECO:0000256" key="10">
    <source>
        <dbReference type="ARBA" id="ARBA00023264"/>
    </source>
</evidence>